<dbReference type="GO" id="GO:0005886">
    <property type="term" value="C:plasma membrane"/>
    <property type="evidence" value="ECO:0007669"/>
    <property type="project" value="UniProtKB-SubCell"/>
</dbReference>
<dbReference type="Pfam" id="PF19300">
    <property type="entry name" value="BPD_transp_1_N"/>
    <property type="match status" value="1"/>
</dbReference>
<feature type="transmembrane region" description="Helical" evidence="7">
    <location>
        <begin position="132"/>
        <end position="155"/>
    </location>
</feature>
<keyword evidence="4 7" id="KW-0812">Transmembrane</keyword>
<reference evidence="9 10" key="1">
    <citation type="submission" date="2020-08" db="EMBL/GenBank/DDBJ databases">
        <title>Genome public.</title>
        <authorList>
            <person name="Liu C."/>
            <person name="Sun Q."/>
        </authorList>
    </citation>
    <scope>NUCLEOTIDE SEQUENCE [LARGE SCALE GENOMIC DNA]</scope>
    <source>
        <strain evidence="9 10">BX14</strain>
    </source>
</reference>
<feature type="domain" description="ABC transmembrane type-1" evidence="8">
    <location>
        <begin position="128"/>
        <end position="331"/>
    </location>
</feature>
<evidence type="ECO:0000313" key="9">
    <source>
        <dbReference type="EMBL" id="MBC5656110.1"/>
    </source>
</evidence>
<dbReference type="GO" id="GO:0055085">
    <property type="term" value="P:transmembrane transport"/>
    <property type="evidence" value="ECO:0007669"/>
    <property type="project" value="InterPro"/>
</dbReference>
<feature type="transmembrane region" description="Helical" evidence="7">
    <location>
        <begin position="262"/>
        <end position="284"/>
    </location>
</feature>
<keyword evidence="3" id="KW-1003">Cell membrane</keyword>
<proteinExistence type="inferred from homology"/>
<feature type="transmembrane region" description="Helical" evidence="7">
    <location>
        <begin position="43"/>
        <end position="64"/>
    </location>
</feature>
<keyword evidence="10" id="KW-1185">Reference proteome</keyword>
<comment type="subcellular location">
    <subcellularLocation>
        <location evidence="1 7">Cell membrane</location>
        <topology evidence="1 7">Multi-pass membrane protein</topology>
    </subcellularLocation>
</comment>
<dbReference type="InterPro" id="IPR035906">
    <property type="entry name" value="MetI-like_sf"/>
</dbReference>
<protein>
    <submittedName>
        <fullName evidence="9">ABC transporter permease</fullName>
    </submittedName>
</protein>
<feature type="transmembrane region" description="Helical" evidence="7">
    <location>
        <begin position="204"/>
        <end position="224"/>
    </location>
</feature>
<evidence type="ECO:0000259" key="8">
    <source>
        <dbReference type="PROSITE" id="PS50928"/>
    </source>
</evidence>
<keyword evidence="5 7" id="KW-1133">Transmembrane helix</keyword>
<comment type="caution">
    <text evidence="9">The sequence shown here is derived from an EMBL/GenBank/DDBJ whole genome shotgun (WGS) entry which is preliminary data.</text>
</comment>
<evidence type="ECO:0000256" key="7">
    <source>
        <dbReference type="RuleBase" id="RU363032"/>
    </source>
</evidence>
<accession>A0AAW3X475</accession>
<comment type="similarity">
    <text evidence="7">Belongs to the binding-protein-dependent transport system permease family.</text>
</comment>
<dbReference type="PROSITE" id="PS50928">
    <property type="entry name" value="ABC_TM1"/>
    <property type="match status" value="1"/>
</dbReference>
<evidence type="ECO:0000256" key="4">
    <source>
        <dbReference type="ARBA" id="ARBA00022692"/>
    </source>
</evidence>
<dbReference type="Gene3D" id="1.10.3720.10">
    <property type="entry name" value="MetI-like"/>
    <property type="match status" value="1"/>
</dbReference>
<evidence type="ECO:0000256" key="2">
    <source>
        <dbReference type="ARBA" id="ARBA00022448"/>
    </source>
</evidence>
<gene>
    <name evidence="9" type="ORF">H8S19_03315</name>
</gene>
<evidence type="ECO:0000256" key="1">
    <source>
        <dbReference type="ARBA" id="ARBA00004651"/>
    </source>
</evidence>
<dbReference type="PANTHER" id="PTHR43163">
    <property type="entry name" value="DIPEPTIDE TRANSPORT SYSTEM PERMEASE PROTEIN DPPB-RELATED"/>
    <property type="match status" value="1"/>
</dbReference>
<dbReference type="EMBL" id="JACOOW010000004">
    <property type="protein sequence ID" value="MBC5656110.1"/>
    <property type="molecule type" value="Genomic_DNA"/>
</dbReference>
<feature type="transmembrane region" description="Helical" evidence="7">
    <location>
        <begin position="167"/>
        <end position="189"/>
    </location>
</feature>
<evidence type="ECO:0000256" key="3">
    <source>
        <dbReference type="ARBA" id="ARBA00022475"/>
    </source>
</evidence>
<dbReference type="InterPro" id="IPR000515">
    <property type="entry name" value="MetI-like"/>
</dbReference>
<dbReference type="PANTHER" id="PTHR43163:SF6">
    <property type="entry name" value="DIPEPTIDE TRANSPORT SYSTEM PERMEASE PROTEIN DPPB-RELATED"/>
    <property type="match status" value="1"/>
</dbReference>
<keyword evidence="2 7" id="KW-0813">Transport</keyword>
<dbReference type="InterPro" id="IPR045621">
    <property type="entry name" value="BPD_transp_1_N"/>
</dbReference>
<dbReference type="AlphaFoldDB" id="A0AAW3X475"/>
<dbReference type="CDD" id="cd06261">
    <property type="entry name" value="TM_PBP2"/>
    <property type="match status" value="1"/>
</dbReference>
<evidence type="ECO:0000256" key="6">
    <source>
        <dbReference type="ARBA" id="ARBA00023136"/>
    </source>
</evidence>
<evidence type="ECO:0000313" key="10">
    <source>
        <dbReference type="Proteomes" id="UP000653904"/>
    </source>
</evidence>
<sequence>MKPFVLFYTSELKKYPGYKRRRETYYIKKEGSTDMKKYIGKRIMISLVTLLIIILVLFMLLQLMPGSPFNDEKLTADQIAMMSKKYGLDKPLIVQFFTYVKNLLQGDFGVSYVISKDTSISVLLKNRVPVSFGIGLEAVSFGAVVGLILGILAALKKNSWLDTICTVISVLGVSLPSYVFALVMAYFIGYKAQWLPLLFDGKRFFASSIMPMLALSMFTVATVARFTRTSLLEVLDSDYMLLAESKGITGRPLLVRHALRNALIPIITVLAPLVVDLMIGSLVIEKIFSIPGIGSLMIAAIQSNDYNVTISLAFIYSVMYIVLMLVVDVLYGIIDPRIRLAKKSD</sequence>
<dbReference type="Proteomes" id="UP000653904">
    <property type="component" value="Unassembled WGS sequence"/>
</dbReference>
<name>A0AAW3X475_9CLOT</name>
<keyword evidence="6 7" id="KW-0472">Membrane</keyword>
<dbReference type="Pfam" id="PF00528">
    <property type="entry name" value="BPD_transp_1"/>
    <property type="match status" value="1"/>
</dbReference>
<feature type="transmembrane region" description="Helical" evidence="7">
    <location>
        <begin position="313"/>
        <end position="334"/>
    </location>
</feature>
<evidence type="ECO:0000256" key="5">
    <source>
        <dbReference type="ARBA" id="ARBA00022989"/>
    </source>
</evidence>
<organism evidence="9 10">
    <name type="scientific">Clostridium segne</name>
    <dbReference type="NCBI Taxonomy" id="2763038"/>
    <lineage>
        <taxon>Bacteria</taxon>
        <taxon>Bacillati</taxon>
        <taxon>Bacillota</taxon>
        <taxon>Clostridia</taxon>
        <taxon>Eubacteriales</taxon>
        <taxon>Clostridiaceae</taxon>
        <taxon>Clostridium</taxon>
    </lineage>
</organism>
<dbReference type="SUPFAM" id="SSF161098">
    <property type="entry name" value="MetI-like"/>
    <property type="match status" value="1"/>
</dbReference>